<feature type="domain" description="Endonuclease/exonuclease/phosphatase" evidence="1">
    <location>
        <begin position="103"/>
        <end position="238"/>
    </location>
</feature>
<evidence type="ECO:0000313" key="3">
    <source>
        <dbReference type="Proteomes" id="UP001274896"/>
    </source>
</evidence>
<dbReference type="Pfam" id="PF14529">
    <property type="entry name" value="Exo_endo_phos_2"/>
    <property type="match status" value="1"/>
</dbReference>
<dbReference type="AlphaFoldDB" id="A0AAE0PTQ9"/>
<dbReference type="InterPro" id="IPR027124">
    <property type="entry name" value="Swc5/CFDP1/2"/>
</dbReference>
<dbReference type="Proteomes" id="UP001274896">
    <property type="component" value="Unassembled WGS sequence"/>
</dbReference>
<evidence type="ECO:0000313" key="2">
    <source>
        <dbReference type="EMBL" id="KAK3508048.1"/>
    </source>
</evidence>
<reference evidence="2" key="1">
    <citation type="submission" date="2023-06" db="EMBL/GenBank/DDBJ databases">
        <title>Male Hemibagrus guttatus genome.</title>
        <authorList>
            <person name="Bian C."/>
        </authorList>
    </citation>
    <scope>NUCLEOTIDE SEQUENCE</scope>
    <source>
        <strain evidence="2">Male_cb2023</strain>
        <tissue evidence="2">Muscle</tissue>
    </source>
</reference>
<accession>A0AAE0PTQ9</accession>
<dbReference type="EMBL" id="JAUCMX010000028">
    <property type="protein sequence ID" value="KAK3508048.1"/>
    <property type="molecule type" value="Genomic_DNA"/>
</dbReference>
<gene>
    <name evidence="2" type="ORF">QTP70_011564</name>
</gene>
<comment type="caution">
    <text evidence="2">The sequence shown here is derived from an EMBL/GenBank/DDBJ whole genome shotgun (WGS) entry which is preliminary data.</text>
</comment>
<dbReference type="PANTHER" id="PTHR23227">
    <property type="entry name" value="BUCENTAUR RELATED"/>
    <property type="match status" value="1"/>
</dbReference>
<organism evidence="2 3">
    <name type="scientific">Hemibagrus guttatus</name>
    <dbReference type="NCBI Taxonomy" id="175788"/>
    <lineage>
        <taxon>Eukaryota</taxon>
        <taxon>Metazoa</taxon>
        <taxon>Chordata</taxon>
        <taxon>Craniata</taxon>
        <taxon>Vertebrata</taxon>
        <taxon>Euteleostomi</taxon>
        <taxon>Actinopterygii</taxon>
        <taxon>Neopterygii</taxon>
        <taxon>Teleostei</taxon>
        <taxon>Ostariophysi</taxon>
        <taxon>Siluriformes</taxon>
        <taxon>Bagridae</taxon>
        <taxon>Hemibagrus</taxon>
    </lineage>
</organism>
<sequence length="328" mass="36031">MKAWTAGVSPLLEVNYNPSSYSCWYGNLALLGPTLEPGLGSGTQLLESGWTLFFSGVPHGERHRAGVGLLIAPQLSRHVLEFSLVNESVVSLCLRAGDRCLTVGSAYGPNGSVEYPTFLETLRGVLEGAPTGDSIVLLGDFNAHVCNDSDIWRGVIGRNGPPDLNSSGVLLLDFCASHSLSITNTMFKHKGAHQYTWYQDTPGRRSTIDLVVVSSDLRPHVLDTRVKRGAELSTNHHLVVSWIRLRRRMPDRLGRPKRIVRVGWERLADPSVKGVFNFHLWESFNQIPREVGDIESEWTMFSSSIVDAAIRSCGRKISGAGRGGNPRT</sequence>
<proteinExistence type="predicted"/>
<name>A0AAE0PTQ9_9TELE</name>
<dbReference type="PANTHER" id="PTHR23227:SF83">
    <property type="entry name" value="ENDONUCLEASE_EXONUCLEASE_PHOSPHATASE DOMAIN-CONTAINING PROTEIN"/>
    <property type="match status" value="1"/>
</dbReference>
<dbReference type="GO" id="GO:0003824">
    <property type="term" value="F:catalytic activity"/>
    <property type="evidence" value="ECO:0007669"/>
    <property type="project" value="InterPro"/>
</dbReference>
<dbReference type="InterPro" id="IPR036691">
    <property type="entry name" value="Endo/exonu/phosph_ase_sf"/>
</dbReference>
<dbReference type="SUPFAM" id="SSF56219">
    <property type="entry name" value="DNase I-like"/>
    <property type="match status" value="1"/>
</dbReference>
<evidence type="ECO:0000259" key="1">
    <source>
        <dbReference type="Pfam" id="PF14529"/>
    </source>
</evidence>
<keyword evidence="3" id="KW-1185">Reference proteome</keyword>
<dbReference type="Gene3D" id="3.60.10.10">
    <property type="entry name" value="Endonuclease/exonuclease/phosphatase"/>
    <property type="match status" value="1"/>
</dbReference>
<dbReference type="InterPro" id="IPR005135">
    <property type="entry name" value="Endo/exonuclease/phosphatase"/>
</dbReference>
<protein>
    <recommendedName>
        <fullName evidence="1">Endonuclease/exonuclease/phosphatase domain-containing protein</fullName>
    </recommendedName>
</protein>